<evidence type="ECO:0000256" key="2">
    <source>
        <dbReference type="SAM" id="MobiDB-lite"/>
    </source>
</evidence>
<gene>
    <name evidence="4" type="ORF">ILEXP_LOCUS12157</name>
</gene>
<feature type="compositionally biased region" description="Basic and acidic residues" evidence="2">
    <location>
        <begin position="252"/>
        <end position="262"/>
    </location>
</feature>
<feature type="compositionally biased region" description="Low complexity" evidence="2">
    <location>
        <begin position="448"/>
        <end position="462"/>
    </location>
</feature>
<dbReference type="Gene3D" id="3.30.70.330">
    <property type="match status" value="1"/>
</dbReference>
<dbReference type="EMBL" id="CAUOFW020001391">
    <property type="protein sequence ID" value="CAK9144406.1"/>
    <property type="molecule type" value="Genomic_DNA"/>
</dbReference>
<keyword evidence="5" id="KW-1185">Reference proteome</keyword>
<feature type="domain" description="Mei2-like C-terminal RNA recognition motif" evidence="3">
    <location>
        <begin position="288"/>
        <end position="384"/>
    </location>
</feature>
<feature type="region of interest" description="Disordered" evidence="2">
    <location>
        <begin position="245"/>
        <end position="274"/>
    </location>
</feature>
<dbReference type="PANTHER" id="PTHR23189">
    <property type="entry name" value="RNA RECOGNITION MOTIF-CONTAINING"/>
    <property type="match status" value="1"/>
</dbReference>
<evidence type="ECO:0000313" key="4">
    <source>
        <dbReference type="EMBL" id="CAK9144406.1"/>
    </source>
</evidence>
<accession>A0ABC8RHF5</accession>
<dbReference type="AlphaFoldDB" id="A0ABC8RHF5"/>
<protein>
    <recommendedName>
        <fullName evidence="3">Mei2-like C-terminal RNA recognition motif domain-containing protein</fullName>
    </recommendedName>
</protein>
<name>A0ABC8RHF5_9AQUA</name>
<feature type="compositionally biased region" description="Polar residues" evidence="2">
    <location>
        <begin position="104"/>
        <end position="123"/>
    </location>
</feature>
<organism evidence="4 5">
    <name type="scientific">Ilex paraguariensis</name>
    <name type="common">yerba mate</name>
    <dbReference type="NCBI Taxonomy" id="185542"/>
    <lineage>
        <taxon>Eukaryota</taxon>
        <taxon>Viridiplantae</taxon>
        <taxon>Streptophyta</taxon>
        <taxon>Embryophyta</taxon>
        <taxon>Tracheophyta</taxon>
        <taxon>Spermatophyta</taxon>
        <taxon>Magnoliopsida</taxon>
        <taxon>eudicotyledons</taxon>
        <taxon>Gunneridae</taxon>
        <taxon>Pentapetalae</taxon>
        <taxon>asterids</taxon>
        <taxon>campanulids</taxon>
        <taxon>Aquifoliales</taxon>
        <taxon>Aquifoliaceae</taxon>
        <taxon>Ilex</taxon>
    </lineage>
</organism>
<dbReference type="GO" id="GO:0003723">
    <property type="term" value="F:RNA binding"/>
    <property type="evidence" value="ECO:0007669"/>
    <property type="project" value="UniProtKB-KW"/>
</dbReference>
<dbReference type="Proteomes" id="UP001642360">
    <property type="component" value="Unassembled WGS sequence"/>
</dbReference>
<dbReference type="CDD" id="cd12531">
    <property type="entry name" value="RRM3_MEI2_like"/>
    <property type="match status" value="1"/>
</dbReference>
<keyword evidence="1" id="KW-0694">RNA-binding</keyword>
<feature type="region of interest" description="Disordered" evidence="2">
    <location>
        <begin position="84"/>
        <end position="133"/>
    </location>
</feature>
<feature type="region of interest" description="Disordered" evidence="2">
    <location>
        <begin position="428"/>
        <end position="462"/>
    </location>
</feature>
<dbReference type="Pfam" id="PF04059">
    <property type="entry name" value="RRM_2"/>
    <property type="match status" value="1"/>
</dbReference>
<dbReference type="InterPro" id="IPR034454">
    <property type="entry name" value="MEI2-like_RRM3"/>
</dbReference>
<evidence type="ECO:0000313" key="5">
    <source>
        <dbReference type="Proteomes" id="UP001642360"/>
    </source>
</evidence>
<dbReference type="InterPro" id="IPR012677">
    <property type="entry name" value="Nucleotide-bd_a/b_plait_sf"/>
</dbReference>
<evidence type="ECO:0000256" key="1">
    <source>
        <dbReference type="ARBA" id="ARBA00022884"/>
    </source>
</evidence>
<proteinExistence type="predicted"/>
<dbReference type="InterPro" id="IPR007201">
    <property type="entry name" value="Mei2-like_Rrm_C"/>
</dbReference>
<sequence>MRKESGGNQSSVTESGHLLGQLKFEFQGTPNVHPLSLPEYHDEYHDGFANSAPCNSPGNTAANISARIEDRRFCRVNSNELELNEGAFGPSGNGSCPSPGQHYRWSNSHHPQPQGTIWPNSPSFAAHPPPQLHAIPRAPSHMLSTLFPLNNHHVGSAPSVNFSLWDRRHAYAGESPDASVFHPGSCGTMRISGNSPHPLEFVPHNMFPCAGGNCMDLPIPSKNVGFNSHRPRCLMFPTRGQMIPMMNSFDSPNERARNRRNEGSSSQPDNKKQFELDIDQIVRGEDKRTTLMIKNIPNKYTSKMLLAAIDEHHRGTYDFIYLPIDFKNKCNVGYAFINMTDPSLIVPFYQAFNGKKWEKFNSEKVASLAYARIQGKAALIAHFQNSSLMNEDKRCRPILFHTDGPNAGDQVPFPIGVNVRPRLTKNRGCTSEETHQESLPNLANMEESSSGDSSSGSVKDLD</sequence>
<dbReference type="InterPro" id="IPR035979">
    <property type="entry name" value="RBD_domain_sf"/>
</dbReference>
<evidence type="ECO:0000259" key="3">
    <source>
        <dbReference type="Pfam" id="PF04059"/>
    </source>
</evidence>
<comment type="caution">
    <text evidence="4">The sequence shown here is derived from an EMBL/GenBank/DDBJ whole genome shotgun (WGS) entry which is preliminary data.</text>
</comment>
<dbReference type="SUPFAM" id="SSF54928">
    <property type="entry name" value="RNA-binding domain, RBD"/>
    <property type="match status" value="1"/>
</dbReference>
<reference evidence="4 5" key="1">
    <citation type="submission" date="2024-02" db="EMBL/GenBank/DDBJ databases">
        <authorList>
            <person name="Vignale AGUSTIN F."/>
            <person name="Sosa J E."/>
            <person name="Modenutti C."/>
        </authorList>
    </citation>
    <scope>NUCLEOTIDE SEQUENCE [LARGE SCALE GENOMIC DNA]</scope>
</reference>